<proteinExistence type="predicted"/>
<sequence length="840" mass="86032">MRTVALAAALLTSIATALPAAASADPRLTTASPAAEGTAPAPLDPAPLDPAPLDPAQPTATPTAPPAADQPLTEPEPEVVPEPEPAPEGADAPSAPTDVPAIAALEMPPQGYNGEVRGAVGAWAGFANGRIPASVMCSPAWATRHLFRCDANRALAELNAAYRSAFGVNLSLTSSYRSYDEQVRLKQLKPTLAATPGTSNHGWGLAVDLGGGVQNFGSPQHNWMRANANRFGFFHPRWAQINGSLPEAWHWEYAGAVASGRTDQARGLAMELTRTQPWDGVAERACLGDLWQRASRWDRAAAGAGDLRGIPQLSMSALYGSRWATSSAATTYLQNPQTQIERGLAAVTDRFAGPCRALTGIPMAKVRHPYLSAATVPQGTPVTLRATTYGTLHWKLEVTDARTNVVLHRSSGTAVEGGPGVEATWNGRTLTGKVVGTGPYRFTVTGTDGHSGTPVAPWSGVVGVTGSQVPPVVAAAPLVGDLRFVPITPARVLDTRPEAQSVGPASRLDVVVAGVHGVPADAKAVALNVTAVSPAGPTHLRAWPAGRPIPNSSVLNTDQNRSATAAGVAVGVGGQGKVSLYNDAGSAHLVVDVTGYWTTAGGVGYGALAEPARVLDTRTTGVVPAPGAPVTVPVAGRAGVPADATAVVVNVTSARSRGNGNVAVVPQGRAVTTSTVNHLPGNDVANHATVALRNGRLDVHAAGGTGHVVVDVVGWYGPGGAARFTPIQPTRAIDTRGTGVPVGPADTLTVPVVASTGIPRDAVAAAVTLTATRQSAAATYLTTWGTGAERPGTSVLNTGHGRDQANLAIVRLGEGGSADVYNNAGTTDVVLDVTGYFRRP</sequence>
<dbReference type="PANTHER" id="PTHR34385:SF1">
    <property type="entry name" value="PEPTIDOGLYCAN L-ALANYL-D-GLUTAMATE ENDOPEPTIDASE CWLK"/>
    <property type="match status" value="1"/>
</dbReference>
<feature type="compositionally biased region" description="Low complexity" evidence="1">
    <location>
        <begin position="56"/>
        <end position="72"/>
    </location>
</feature>
<dbReference type="AlphaFoldDB" id="A0A0A0BU79"/>
<evidence type="ECO:0000256" key="2">
    <source>
        <dbReference type="SAM" id="SignalP"/>
    </source>
</evidence>
<keyword evidence="5" id="KW-1185">Reference proteome</keyword>
<dbReference type="InterPro" id="IPR003709">
    <property type="entry name" value="VanY-like_core_dom"/>
</dbReference>
<dbReference type="CDD" id="cd14814">
    <property type="entry name" value="Peptidase_M15"/>
    <property type="match status" value="1"/>
</dbReference>
<dbReference type="Pfam" id="PF02557">
    <property type="entry name" value="VanY"/>
    <property type="match status" value="1"/>
</dbReference>
<gene>
    <name evidence="4" type="ORF">N868_17245</name>
</gene>
<dbReference type="GO" id="GO:0006508">
    <property type="term" value="P:proteolysis"/>
    <property type="evidence" value="ECO:0007669"/>
    <property type="project" value="InterPro"/>
</dbReference>
<evidence type="ECO:0000256" key="1">
    <source>
        <dbReference type="SAM" id="MobiDB-lite"/>
    </source>
</evidence>
<organism evidence="4 5">
    <name type="scientific">Cellulomonas carbonis T26</name>
    <dbReference type="NCBI Taxonomy" id="947969"/>
    <lineage>
        <taxon>Bacteria</taxon>
        <taxon>Bacillati</taxon>
        <taxon>Actinomycetota</taxon>
        <taxon>Actinomycetes</taxon>
        <taxon>Micrococcales</taxon>
        <taxon>Cellulomonadaceae</taxon>
        <taxon>Cellulomonas</taxon>
    </lineage>
</organism>
<reference evidence="4 5" key="2">
    <citation type="journal article" date="2015" name="Stand. Genomic Sci.">
        <title>Draft genome sequence of Cellulomonas carbonis T26(T) and comparative analysis of six Cellulomonas genomes.</title>
        <authorList>
            <person name="Zhuang W."/>
            <person name="Zhang S."/>
            <person name="Xia X."/>
            <person name="Wang G."/>
        </authorList>
    </citation>
    <scope>NUCLEOTIDE SEQUENCE [LARGE SCALE GENOMIC DNA]</scope>
    <source>
        <strain evidence="4 5">T26</strain>
    </source>
</reference>
<feature type="domain" description="D-alanyl-D-alanine carboxypeptidase-like core" evidence="3">
    <location>
        <begin position="147"/>
        <end position="255"/>
    </location>
</feature>
<feature type="compositionally biased region" description="Low complexity" evidence="1">
    <location>
        <begin position="87"/>
        <end position="96"/>
    </location>
</feature>
<accession>A0A0A0BU79</accession>
<name>A0A0A0BU79_9CELL</name>
<dbReference type="EMBL" id="AXCY01000019">
    <property type="protein sequence ID" value="KGM11535.1"/>
    <property type="molecule type" value="Genomic_DNA"/>
</dbReference>
<feature type="chain" id="PRO_5039230199" evidence="2">
    <location>
        <begin position="18"/>
        <end position="840"/>
    </location>
</feature>
<evidence type="ECO:0000313" key="5">
    <source>
        <dbReference type="Proteomes" id="UP000029839"/>
    </source>
</evidence>
<dbReference type="Gene3D" id="3.30.1380.10">
    <property type="match status" value="1"/>
</dbReference>
<reference evidence="4 5" key="1">
    <citation type="submission" date="2013-08" db="EMBL/GenBank/DDBJ databases">
        <title>Genome sequencing of Cellulomonas carbonis T26.</title>
        <authorList>
            <person name="Chen F."/>
            <person name="Li Y."/>
            <person name="Wang G."/>
        </authorList>
    </citation>
    <scope>NUCLEOTIDE SEQUENCE [LARGE SCALE GENOMIC DNA]</scope>
    <source>
        <strain evidence="4 5">T26</strain>
    </source>
</reference>
<evidence type="ECO:0000313" key="4">
    <source>
        <dbReference type="EMBL" id="KGM11535.1"/>
    </source>
</evidence>
<feature type="compositionally biased region" description="Pro residues" evidence="1">
    <location>
        <begin position="42"/>
        <end position="55"/>
    </location>
</feature>
<keyword evidence="2" id="KW-0732">Signal</keyword>
<dbReference type="PANTHER" id="PTHR34385">
    <property type="entry name" value="D-ALANYL-D-ALANINE CARBOXYPEPTIDASE"/>
    <property type="match status" value="1"/>
</dbReference>
<comment type="caution">
    <text evidence="4">The sequence shown here is derived from an EMBL/GenBank/DDBJ whole genome shotgun (WGS) entry which is preliminary data.</text>
</comment>
<dbReference type="GO" id="GO:0008233">
    <property type="term" value="F:peptidase activity"/>
    <property type="evidence" value="ECO:0007669"/>
    <property type="project" value="InterPro"/>
</dbReference>
<feature type="region of interest" description="Disordered" evidence="1">
    <location>
        <begin position="18"/>
        <end position="96"/>
    </location>
</feature>
<dbReference type="InterPro" id="IPR009045">
    <property type="entry name" value="Zn_M74/Hedgehog-like"/>
</dbReference>
<evidence type="ECO:0000259" key="3">
    <source>
        <dbReference type="Pfam" id="PF02557"/>
    </source>
</evidence>
<dbReference type="InterPro" id="IPR052179">
    <property type="entry name" value="DD-CPase-like"/>
</dbReference>
<protein>
    <submittedName>
        <fullName evidence="4">Peptidase M15</fullName>
    </submittedName>
</protein>
<dbReference type="Proteomes" id="UP000029839">
    <property type="component" value="Unassembled WGS sequence"/>
</dbReference>
<dbReference type="SUPFAM" id="SSF55166">
    <property type="entry name" value="Hedgehog/DD-peptidase"/>
    <property type="match status" value="1"/>
</dbReference>
<feature type="signal peptide" evidence="2">
    <location>
        <begin position="1"/>
        <end position="17"/>
    </location>
</feature>